<comment type="similarity">
    <text evidence="5 15">In the C-terminal section; belongs to the HTP reductase family.</text>
</comment>
<dbReference type="GO" id="GO:0050661">
    <property type="term" value="F:NADP binding"/>
    <property type="evidence" value="ECO:0007669"/>
    <property type="project" value="InterPro"/>
</dbReference>
<dbReference type="FunFam" id="3.40.140.10:FF:000025">
    <property type="entry name" value="Riboflavin biosynthesis protein RibD"/>
    <property type="match status" value="1"/>
</dbReference>
<keyword evidence="8 15" id="KW-0378">Hydrolase</keyword>
<dbReference type="AlphaFoldDB" id="A0A1I3V5G2"/>
<feature type="binding site" evidence="17">
    <location>
        <position position="293"/>
    </location>
    <ligand>
        <name>substrate</name>
    </ligand>
</feature>
<evidence type="ECO:0000256" key="11">
    <source>
        <dbReference type="ARBA" id="ARBA00023002"/>
    </source>
</evidence>
<dbReference type="InterPro" id="IPR004794">
    <property type="entry name" value="Eubact_RibD"/>
</dbReference>
<dbReference type="InterPro" id="IPR011549">
    <property type="entry name" value="RibD_C"/>
</dbReference>
<evidence type="ECO:0000256" key="16">
    <source>
        <dbReference type="PIRSR" id="PIRSR006769-1"/>
    </source>
</evidence>
<feature type="binding site" evidence="17">
    <location>
        <position position="155"/>
    </location>
    <ligand>
        <name>NADP(+)</name>
        <dbReference type="ChEBI" id="CHEBI:58349"/>
    </ligand>
</feature>
<dbReference type="Gene3D" id="3.40.430.10">
    <property type="entry name" value="Dihydrofolate Reductase, subunit A"/>
    <property type="match status" value="1"/>
</dbReference>
<sequence>MKTHEDWMRLAWQLAQSTAGQTAPNPMVGAVVVKDGYMVGSGAHLRAGTPHAEVHALNMAGEQAKEATLYVTLEPCNHYGRTPPCTEKILDSGIKRVVIGSLDPDPLVAGKGVERLREAGLEVILGVCEKECQRLNEAYFHHRRTGHPFVTLKMAMTLDGKIATIQGDSKWITNEESRQMVHQLRRQYDAILVGVGTVLKDDPRLTSRLEAGGIHPLRVILDSRLRTPVDAAITDTSVAPTWIFTTEGRDPEKERQLTAKGVRIISTGMGPLVDLDVVLSELGRHGILSLLVEGGGEVNAAFLHGNYVQKVIAFVAPKLLGGRQSRTAVEGENPLYMSEAKCLKEIHVERYGDDLCVIGYL</sequence>
<dbReference type="InterPro" id="IPR016192">
    <property type="entry name" value="APOBEC/CMP_deaminase_Zn-bd"/>
</dbReference>
<evidence type="ECO:0000256" key="9">
    <source>
        <dbReference type="ARBA" id="ARBA00022833"/>
    </source>
</evidence>
<dbReference type="InterPro" id="IPR050765">
    <property type="entry name" value="Riboflavin_Biosynth_HTPR"/>
</dbReference>
<comment type="catalytic activity">
    <reaction evidence="13 15">
        <text>5-amino-6-(5-phospho-D-ribitylamino)uracil + NADP(+) = 5-amino-6-(5-phospho-D-ribosylamino)uracil + NADPH + H(+)</text>
        <dbReference type="Rhea" id="RHEA:17845"/>
        <dbReference type="ChEBI" id="CHEBI:15378"/>
        <dbReference type="ChEBI" id="CHEBI:57783"/>
        <dbReference type="ChEBI" id="CHEBI:58349"/>
        <dbReference type="ChEBI" id="CHEBI:58421"/>
        <dbReference type="ChEBI" id="CHEBI:58453"/>
        <dbReference type="EC" id="1.1.1.193"/>
    </reaction>
</comment>
<dbReference type="NCBIfam" id="TIGR00326">
    <property type="entry name" value="eubact_ribD"/>
    <property type="match status" value="1"/>
</dbReference>
<proteinExistence type="inferred from homology"/>
<evidence type="ECO:0000256" key="17">
    <source>
        <dbReference type="PIRSR" id="PIRSR006769-2"/>
    </source>
</evidence>
<evidence type="ECO:0000256" key="2">
    <source>
        <dbReference type="ARBA" id="ARBA00004882"/>
    </source>
</evidence>
<feature type="binding site" evidence="17">
    <location>
        <position position="197"/>
    </location>
    <ligand>
        <name>NADP(+)</name>
        <dbReference type="ChEBI" id="CHEBI:58349"/>
    </ligand>
</feature>
<dbReference type="Pfam" id="PF00383">
    <property type="entry name" value="dCMP_cyt_deam_1"/>
    <property type="match status" value="1"/>
</dbReference>
<evidence type="ECO:0000256" key="3">
    <source>
        <dbReference type="ARBA" id="ARBA00004910"/>
    </source>
</evidence>
<dbReference type="NCBIfam" id="TIGR00227">
    <property type="entry name" value="ribD_Cterm"/>
    <property type="match status" value="1"/>
</dbReference>
<keyword evidence="7 15" id="KW-0479">Metal-binding</keyword>
<dbReference type="OrthoDB" id="9800865at2"/>
<feature type="binding site" evidence="17">
    <location>
        <position position="208"/>
    </location>
    <ligand>
        <name>substrate</name>
    </ligand>
</feature>
<organism evidence="20 21">
    <name type="scientific">Thermoflavimicrobium dichotomicum</name>
    <dbReference type="NCBI Taxonomy" id="46223"/>
    <lineage>
        <taxon>Bacteria</taxon>
        <taxon>Bacillati</taxon>
        <taxon>Bacillota</taxon>
        <taxon>Bacilli</taxon>
        <taxon>Bacillales</taxon>
        <taxon>Thermoactinomycetaceae</taxon>
        <taxon>Thermoflavimicrobium</taxon>
    </lineage>
</organism>
<dbReference type="Pfam" id="PF01872">
    <property type="entry name" value="RibD_C"/>
    <property type="match status" value="1"/>
</dbReference>
<keyword evidence="12" id="KW-0511">Multifunctional enzyme</keyword>
<dbReference type="PANTHER" id="PTHR38011:SF7">
    <property type="entry name" value="2,5-DIAMINO-6-RIBOSYLAMINO-4(3H)-PYRIMIDINONE 5'-PHOSPHATE REDUCTASE"/>
    <property type="match status" value="1"/>
</dbReference>
<dbReference type="GO" id="GO:0008835">
    <property type="term" value="F:diaminohydroxyphosphoribosylaminopyrimidine deaminase activity"/>
    <property type="evidence" value="ECO:0007669"/>
    <property type="project" value="UniProtKB-EC"/>
</dbReference>
<evidence type="ECO:0000313" key="21">
    <source>
        <dbReference type="Proteomes" id="UP000199545"/>
    </source>
</evidence>
<keyword evidence="9 15" id="KW-0862">Zinc</keyword>
<evidence type="ECO:0000256" key="13">
    <source>
        <dbReference type="ARBA" id="ARBA00049861"/>
    </source>
</evidence>
<comment type="similarity">
    <text evidence="4 15">In the N-terminal section; belongs to the cytidine and deoxycytidylate deaminase family.</text>
</comment>
<evidence type="ECO:0000256" key="1">
    <source>
        <dbReference type="ARBA" id="ARBA00002151"/>
    </source>
</evidence>
<dbReference type="InterPro" id="IPR002734">
    <property type="entry name" value="RibDG_C"/>
</dbReference>
<evidence type="ECO:0000256" key="6">
    <source>
        <dbReference type="ARBA" id="ARBA00022619"/>
    </source>
</evidence>
<comment type="catalytic activity">
    <reaction evidence="14 15">
        <text>2,5-diamino-6-hydroxy-4-(5-phosphoribosylamino)-pyrimidine + H2O + H(+) = 5-amino-6-(5-phospho-D-ribosylamino)uracil + NH4(+)</text>
        <dbReference type="Rhea" id="RHEA:21868"/>
        <dbReference type="ChEBI" id="CHEBI:15377"/>
        <dbReference type="ChEBI" id="CHEBI:15378"/>
        <dbReference type="ChEBI" id="CHEBI:28938"/>
        <dbReference type="ChEBI" id="CHEBI:58453"/>
        <dbReference type="ChEBI" id="CHEBI:58614"/>
        <dbReference type="EC" id="3.5.4.26"/>
    </reaction>
</comment>
<dbReference type="PROSITE" id="PS51747">
    <property type="entry name" value="CYT_DCMP_DEAMINASES_2"/>
    <property type="match status" value="1"/>
</dbReference>
<comment type="function">
    <text evidence="1 15">Converts 2,5-diamino-6-(ribosylamino)-4(3h)-pyrimidinone 5'-phosphate into 5-amino-6-(ribosylamino)-2,4(1h,3h)-pyrimidinedione 5'-phosphate.</text>
</comment>
<dbReference type="PIRSF" id="PIRSF006769">
    <property type="entry name" value="RibD"/>
    <property type="match status" value="1"/>
</dbReference>
<feature type="binding site" evidence="17">
    <location>
        <position position="201"/>
    </location>
    <ligand>
        <name>NADP(+)</name>
        <dbReference type="ChEBI" id="CHEBI:58349"/>
    </ligand>
</feature>
<dbReference type="Proteomes" id="UP000199545">
    <property type="component" value="Unassembled WGS sequence"/>
</dbReference>
<evidence type="ECO:0000256" key="7">
    <source>
        <dbReference type="ARBA" id="ARBA00022723"/>
    </source>
</evidence>
<reference evidence="20 21" key="1">
    <citation type="submission" date="2016-10" db="EMBL/GenBank/DDBJ databases">
        <authorList>
            <person name="de Groot N.N."/>
        </authorList>
    </citation>
    <scope>NUCLEOTIDE SEQUENCE [LARGE SCALE GENOMIC DNA]</scope>
    <source>
        <strain evidence="20 21">DSM 44778</strain>
    </source>
</reference>
<keyword evidence="21" id="KW-1185">Reference proteome</keyword>
<dbReference type="PANTHER" id="PTHR38011">
    <property type="entry name" value="DIHYDROFOLATE REDUCTASE FAMILY PROTEIN (AFU_ORTHOLOGUE AFUA_8G06820)"/>
    <property type="match status" value="1"/>
</dbReference>
<dbReference type="GO" id="GO:0009231">
    <property type="term" value="P:riboflavin biosynthetic process"/>
    <property type="evidence" value="ECO:0007669"/>
    <property type="project" value="UniProtKB-UniPathway"/>
</dbReference>
<dbReference type="PROSITE" id="PS00903">
    <property type="entry name" value="CYT_DCMP_DEAMINASES_1"/>
    <property type="match status" value="1"/>
</dbReference>
<dbReference type="SUPFAM" id="SSF53927">
    <property type="entry name" value="Cytidine deaminase-like"/>
    <property type="match status" value="1"/>
</dbReference>
<feature type="binding site" evidence="17">
    <location>
        <position position="185"/>
    </location>
    <ligand>
        <name>substrate</name>
    </ligand>
</feature>
<feature type="domain" description="CMP/dCMP-type deaminase" evidence="19">
    <location>
        <begin position="2"/>
        <end position="124"/>
    </location>
</feature>
<gene>
    <name evidence="20" type="ORF">SAMN05421852_1348</name>
</gene>
<comment type="pathway">
    <text evidence="3 15">Cofactor biosynthesis; riboflavin biosynthesis; 5-amino-6-(D-ribitylamino)uracil from GTP: step 3/4.</text>
</comment>
<feature type="binding site" evidence="17">
    <location>
        <position position="171"/>
    </location>
    <ligand>
        <name>NADP(+)</name>
        <dbReference type="ChEBI" id="CHEBI:58349"/>
    </ligand>
</feature>
<evidence type="ECO:0000256" key="8">
    <source>
        <dbReference type="ARBA" id="ARBA00022801"/>
    </source>
</evidence>
<feature type="binding site" evidence="18">
    <location>
        <position position="85"/>
    </location>
    <ligand>
        <name>Zn(2+)</name>
        <dbReference type="ChEBI" id="CHEBI:29105"/>
        <note>catalytic</note>
    </ligand>
</feature>
<dbReference type="EC" id="1.1.1.193" evidence="15"/>
<evidence type="ECO:0000256" key="12">
    <source>
        <dbReference type="ARBA" id="ARBA00023268"/>
    </source>
</evidence>
<feature type="binding site" evidence="17">
    <location>
        <position position="169"/>
    </location>
    <ligand>
        <name>NADP(+)</name>
        <dbReference type="ChEBI" id="CHEBI:58349"/>
    </ligand>
</feature>
<evidence type="ECO:0000256" key="5">
    <source>
        <dbReference type="ARBA" id="ARBA00007417"/>
    </source>
</evidence>
<dbReference type="InterPro" id="IPR016193">
    <property type="entry name" value="Cytidine_deaminase-like"/>
</dbReference>
<dbReference type="SUPFAM" id="SSF53597">
    <property type="entry name" value="Dihydrofolate reductase-like"/>
    <property type="match status" value="1"/>
</dbReference>
<dbReference type="CDD" id="cd01284">
    <property type="entry name" value="Riboflavin_deaminase-reductase"/>
    <property type="match status" value="1"/>
</dbReference>
<feature type="binding site" evidence="17">
    <location>
        <position position="205"/>
    </location>
    <ligand>
        <name>substrate</name>
    </ligand>
</feature>
<feature type="binding site" evidence="17">
    <location>
        <position position="223"/>
    </location>
    <ligand>
        <name>NADP(+)</name>
        <dbReference type="ChEBI" id="CHEBI:58349"/>
    </ligand>
</feature>
<feature type="active site" description="Proton donor" evidence="16">
    <location>
        <position position="53"/>
    </location>
</feature>
<dbReference type="STRING" id="46223.SAMN05421852_1348"/>
<comment type="pathway">
    <text evidence="2 15">Cofactor biosynthesis; riboflavin biosynthesis; 5-amino-6-(D-ribitylamino)uracil from GTP: step 2/4.</text>
</comment>
<keyword evidence="10 15" id="KW-0521">NADP</keyword>
<evidence type="ECO:0000256" key="15">
    <source>
        <dbReference type="PIRNR" id="PIRNR006769"/>
    </source>
</evidence>
<evidence type="ECO:0000259" key="19">
    <source>
        <dbReference type="PROSITE" id="PS51747"/>
    </source>
</evidence>
<evidence type="ECO:0000256" key="4">
    <source>
        <dbReference type="ARBA" id="ARBA00005259"/>
    </source>
</evidence>
<feature type="binding site" evidence="18">
    <location>
        <position position="76"/>
    </location>
    <ligand>
        <name>Zn(2+)</name>
        <dbReference type="ChEBI" id="CHEBI:29105"/>
        <note>catalytic</note>
    </ligand>
</feature>
<dbReference type="EMBL" id="FORR01000034">
    <property type="protein sequence ID" value="SFJ90153.1"/>
    <property type="molecule type" value="Genomic_DNA"/>
</dbReference>
<evidence type="ECO:0000256" key="10">
    <source>
        <dbReference type="ARBA" id="ARBA00022857"/>
    </source>
</evidence>
<dbReference type="RefSeq" id="WP_093231716.1">
    <property type="nucleotide sequence ID" value="NZ_FORR01000034.1"/>
</dbReference>
<feature type="binding site" evidence="17">
    <location>
        <begin position="295"/>
        <end position="301"/>
    </location>
    <ligand>
        <name>NADP(+)</name>
        <dbReference type="ChEBI" id="CHEBI:58349"/>
    </ligand>
</feature>
<dbReference type="GO" id="GO:0008703">
    <property type="term" value="F:5-amino-6-(5-phosphoribosylamino)uracil reductase activity"/>
    <property type="evidence" value="ECO:0007669"/>
    <property type="project" value="UniProtKB-EC"/>
</dbReference>
<evidence type="ECO:0000313" key="20">
    <source>
        <dbReference type="EMBL" id="SFJ90153.1"/>
    </source>
</evidence>
<evidence type="ECO:0000256" key="14">
    <source>
        <dbReference type="ARBA" id="ARBA00049886"/>
    </source>
</evidence>
<name>A0A1I3V5G2_9BACL</name>
<dbReference type="Gene3D" id="3.40.140.10">
    <property type="entry name" value="Cytidine Deaminase, domain 2"/>
    <property type="match status" value="1"/>
</dbReference>
<feature type="binding site" evidence="18">
    <location>
        <position position="51"/>
    </location>
    <ligand>
        <name>Zn(2+)</name>
        <dbReference type="ChEBI" id="CHEBI:29105"/>
        <note>catalytic</note>
    </ligand>
</feature>
<comment type="cofactor">
    <cofactor evidence="15 18">
        <name>Zn(2+)</name>
        <dbReference type="ChEBI" id="CHEBI:29105"/>
    </cofactor>
    <text evidence="15 18">Binds 1 zinc ion.</text>
</comment>
<keyword evidence="11 15" id="KW-0560">Oxidoreductase</keyword>
<dbReference type="GO" id="GO:0008270">
    <property type="term" value="F:zinc ion binding"/>
    <property type="evidence" value="ECO:0007669"/>
    <property type="project" value="InterPro"/>
</dbReference>
<dbReference type="UniPathway" id="UPA00275">
    <property type="reaction ID" value="UER00401"/>
</dbReference>
<dbReference type="InterPro" id="IPR002125">
    <property type="entry name" value="CMP_dCMP_dom"/>
</dbReference>
<evidence type="ECO:0000256" key="18">
    <source>
        <dbReference type="PIRSR" id="PIRSR006769-3"/>
    </source>
</evidence>
<keyword evidence="6 15" id="KW-0686">Riboflavin biosynthesis</keyword>
<accession>A0A1I3V5G2</accession>
<dbReference type="EC" id="3.5.4.26" evidence="15"/>
<dbReference type="InterPro" id="IPR024072">
    <property type="entry name" value="DHFR-like_dom_sf"/>
</dbReference>
<protein>
    <recommendedName>
        <fullName evidence="15">Riboflavin biosynthesis protein RibD</fullName>
    </recommendedName>
    <domain>
        <recommendedName>
            <fullName evidence="15">Diaminohydroxyphosphoribosylaminopyrimidine deaminase</fullName>
            <shortName evidence="15">DRAP deaminase</shortName>
            <ecNumber evidence="15">3.5.4.26</ecNumber>
        </recommendedName>
        <alternativeName>
            <fullName evidence="15">Riboflavin-specific deaminase</fullName>
        </alternativeName>
    </domain>
    <domain>
        <recommendedName>
            <fullName evidence="15">5-amino-6-(5-phosphoribosylamino)uracil reductase</fullName>
            <ecNumber evidence="15">1.1.1.193</ecNumber>
        </recommendedName>
        <alternativeName>
            <fullName evidence="15">HTP reductase</fullName>
        </alternativeName>
    </domain>
</protein>